<gene>
    <name evidence="1" type="ORF">GSOID_T00018013001</name>
</gene>
<proteinExistence type="predicted"/>
<reference evidence="1" key="1">
    <citation type="journal article" date="2010" name="Science">
        <title>Plasticity of animal genome architecture unmasked by rapid evolution of a pelagic tunicate.</title>
        <authorList>
            <person name="Denoeud F."/>
            <person name="Henriet S."/>
            <person name="Mungpakdee S."/>
            <person name="Aury J.M."/>
            <person name="Da Silva C."/>
            <person name="Brinkmann H."/>
            <person name="Mikhaleva J."/>
            <person name="Olsen L.C."/>
            <person name="Jubin C."/>
            <person name="Canestro C."/>
            <person name="Bouquet J.M."/>
            <person name="Danks G."/>
            <person name="Poulain J."/>
            <person name="Campsteijn C."/>
            <person name="Adamski M."/>
            <person name="Cross I."/>
            <person name="Yadetie F."/>
            <person name="Muffato M."/>
            <person name="Louis A."/>
            <person name="Butcher S."/>
            <person name="Tsagkogeorga G."/>
            <person name="Konrad A."/>
            <person name="Singh S."/>
            <person name="Jensen M.F."/>
            <person name="Cong E.H."/>
            <person name="Eikeseth-Otteraa H."/>
            <person name="Noel B."/>
            <person name="Anthouard V."/>
            <person name="Porcel B.M."/>
            <person name="Kachouri-Lafond R."/>
            <person name="Nishino A."/>
            <person name="Ugolini M."/>
            <person name="Chourrout P."/>
            <person name="Nishida H."/>
            <person name="Aasland R."/>
            <person name="Huzurbazar S."/>
            <person name="Westhof E."/>
            <person name="Delsuc F."/>
            <person name="Lehrach H."/>
            <person name="Reinhardt R."/>
            <person name="Weissenbach J."/>
            <person name="Roy S.W."/>
            <person name="Artiguenave F."/>
            <person name="Postlethwait J.H."/>
            <person name="Manak J.R."/>
            <person name="Thompson E.M."/>
            <person name="Jaillon O."/>
            <person name="Du Pasquier L."/>
            <person name="Boudinot P."/>
            <person name="Liberles D.A."/>
            <person name="Volff J.N."/>
            <person name="Philippe H."/>
            <person name="Lenhard B."/>
            <person name="Roest Crollius H."/>
            <person name="Wincker P."/>
            <person name="Chourrout D."/>
        </authorList>
    </citation>
    <scope>NUCLEOTIDE SEQUENCE [LARGE SCALE GENOMIC DNA]</scope>
</reference>
<evidence type="ECO:0000313" key="2">
    <source>
        <dbReference type="Proteomes" id="UP000001307"/>
    </source>
</evidence>
<dbReference type="Proteomes" id="UP000001307">
    <property type="component" value="Unassembled WGS sequence"/>
</dbReference>
<evidence type="ECO:0000313" key="1">
    <source>
        <dbReference type="EMBL" id="CBY12142.1"/>
    </source>
</evidence>
<organism evidence="1">
    <name type="scientific">Oikopleura dioica</name>
    <name type="common">Tunicate</name>
    <dbReference type="NCBI Taxonomy" id="34765"/>
    <lineage>
        <taxon>Eukaryota</taxon>
        <taxon>Metazoa</taxon>
        <taxon>Chordata</taxon>
        <taxon>Tunicata</taxon>
        <taxon>Appendicularia</taxon>
        <taxon>Copelata</taxon>
        <taxon>Oikopleuridae</taxon>
        <taxon>Oikopleura</taxon>
    </lineage>
</organism>
<dbReference type="EMBL" id="FN653107">
    <property type="protein sequence ID" value="CBY12142.1"/>
    <property type="molecule type" value="Genomic_DNA"/>
</dbReference>
<dbReference type="InParanoid" id="E4XQQ6"/>
<dbReference type="AlphaFoldDB" id="E4XQQ6"/>
<protein>
    <submittedName>
        <fullName evidence="1">Uncharacterized protein</fullName>
    </submittedName>
</protein>
<sequence>MIWQDKFSSSMNKNMDKKEIKKLLLEGKVLNFKSFLATFIDPNYTGRFKIGLKILKLGWATAAGGGSGLFLMGDGWP</sequence>
<accession>E4XQQ6</accession>
<feature type="non-terminal residue" evidence="1">
    <location>
        <position position="77"/>
    </location>
</feature>
<keyword evidence="2" id="KW-1185">Reference proteome</keyword>
<name>E4XQQ6_OIKDI</name>